<protein>
    <submittedName>
        <fullName evidence="2">Antibiotic biosynthesis monooxygenase</fullName>
    </submittedName>
</protein>
<name>A0A4R5K6B6_9MICC</name>
<dbReference type="Proteomes" id="UP000295511">
    <property type="component" value="Unassembled WGS sequence"/>
</dbReference>
<dbReference type="AlphaFoldDB" id="A0A4R5K6B6"/>
<keyword evidence="3" id="KW-1185">Reference proteome</keyword>
<evidence type="ECO:0000313" key="2">
    <source>
        <dbReference type="EMBL" id="TDF86743.1"/>
    </source>
</evidence>
<accession>A0A4R5K6B6</accession>
<dbReference type="InterPro" id="IPR007138">
    <property type="entry name" value="ABM_dom"/>
</dbReference>
<dbReference type="Gene3D" id="3.30.70.100">
    <property type="match status" value="1"/>
</dbReference>
<keyword evidence="2" id="KW-0503">Monooxygenase</keyword>
<dbReference type="SUPFAM" id="SSF54909">
    <property type="entry name" value="Dimeric alpha+beta barrel"/>
    <property type="match status" value="1"/>
</dbReference>
<dbReference type="InterPro" id="IPR011008">
    <property type="entry name" value="Dimeric_a/b-barrel"/>
</dbReference>
<evidence type="ECO:0000259" key="1">
    <source>
        <dbReference type="PROSITE" id="PS51725"/>
    </source>
</evidence>
<organism evidence="2 3">
    <name type="scientific">Arthrobacter terricola</name>
    <dbReference type="NCBI Taxonomy" id="2547396"/>
    <lineage>
        <taxon>Bacteria</taxon>
        <taxon>Bacillati</taxon>
        <taxon>Actinomycetota</taxon>
        <taxon>Actinomycetes</taxon>
        <taxon>Micrococcales</taxon>
        <taxon>Micrococcaceae</taxon>
        <taxon>Arthrobacter</taxon>
    </lineage>
</organism>
<keyword evidence="2" id="KW-0560">Oxidoreductase</keyword>
<gene>
    <name evidence="2" type="ORF">E1809_25560</name>
</gene>
<dbReference type="Pfam" id="PF03992">
    <property type="entry name" value="ABM"/>
    <property type="match status" value="1"/>
</dbReference>
<proteinExistence type="predicted"/>
<reference evidence="2 3" key="1">
    <citation type="submission" date="2019-03" db="EMBL/GenBank/DDBJ databases">
        <title>Whole genome sequence of Arthrobacter sp JH1-1.</title>
        <authorList>
            <person name="Trinh H.N."/>
        </authorList>
    </citation>
    <scope>NUCLEOTIDE SEQUENCE [LARGE SCALE GENOMIC DNA]</scope>
    <source>
        <strain evidence="2 3">JH1-1</strain>
    </source>
</reference>
<sequence length="111" mass="12402">MIRCREEDALMPIYQTAHYQVHADAVERVKAAVEDFVAYVKVNEPGTRLYAAWQEAGDPTRFVHLFIFEDEEAHEAHGKSDAVAAFEAVYQPVLVGGPVRFTDYGLVAGTM</sequence>
<evidence type="ECO:0000313" key="3">
    <source>
        <dbReference type="Proteomes" id="UP000295511"/>
    </source>
</evidence>
<feature type="domain" description="ABM" evidence="1">
    <location>
        <begin position="13"/>
        <end position="104"/>
    </location>
</feature>
<dbReference type="GO" id="GO:0004497">
    <property type="term" value="F:monooxygenase activity"/>
    <property type="evidence" value="ECO:0007669"/>
    <property type="project" value="UniProtKB-KW"/>
</dbReference>
<dbReference type="OrthoDB" id="9812192at2"/>
<dbReference type="PROSITE" id="PS51725">
    <property type="entry name" value="ABM"/>
    <property type="match status" value="1"/>
</dbReference>
<dbReference type="EMBL" id="SMRU01000060">
    <property type="protein sequence ID" value="TDF86743.1"/>
    <property type="molecule type" value="Genomic_DNA"/>
</dbReference>
<comment type="caution">
    <text evidence="2">The sequence shown here is derived from an EMBL/GenBank/DDBJ whole genome shotgun (WGS) entry which is preliminary data.</text>
</comment>